<dbReference type="EMBL" id="VCAU01000034">
    <property type="protein sequence ID" value="KAF9889640.1"/>
    <property type="molecule type" value="Genomic_DNA"/>
</dbReference>
<feature type="domain" description="FAD-binding" evidence="4">
    <location>
        <begin position="6"/>
        <end position="360"/>
    </location>
</feature>
<reference evidence="5" key="1">
    <citation type="journal article" date="2019" name="Beilstein J. Org. Chem.">
        <title>Nanangenines: drimane sesquiterpenoids as the dominant metabolite cohort of a novel Australian fungus, Aspergillus nanangensis.</title>
        <authorList>
            <person name="Lacey H.J."/>
            <person name="Gilchrist C.L.M."/>
            <person name="Crombie A."/>
            <person name="Kalaitzis J.A."/>
            <person name="Vuong D."/>
            <person name="Rutledge P.J."/>
            <person name="Turner P."/>
            <person name="Pitt J.I."/>
            <person name="Lacey E."/>
            <person name="Chooi Y.H."/>
            <person name="Piggott A.M."/>
        </authorList>
    </citation>
    <scope>NUCLEOTIDE SEQUENCE</scope>
    <source>
        <strain evidence="5">MST-FP2251</strain>
    </source>
</reference>
<comment type="caution">
    <text evidence="5">The sequence shown here is derived from an EMBL/GenBank/DDBJ whole genome shotgun (WGS) entry which is preliminary data.</text>
</comment>
<gene>
    <name evidence="5" type="ORF">FE257_007148</name>
</gene>
<keyword evidence="2" id="KW-0274">FAD</keyword>
<sequence>MPLRKDCDVLIVGAGPIGLTCALLLRDLGHEVHVLERHAEHYKQPRAVGIYHQGVRAFEALGLLEELFRTQAFQDIRGHVSDFMEIVGADGEILSRHQFNSTESRSGRQMSFAMHQPTLESVLEEACGNRGVHIRRGIEVTGVSDRGDDVEVDISRTFRAEGKLESAGTVTASFVIGCDGANSIVRKSAGIEFHPLQGADSRWLVVDVIPQPPGPRSPWKDASVGRQYLNNGRSRTSVPSSLTRRRWEWMVHPSESTESAMDESFIWGLLEEFDCNPNNATMERSTVYPLKGGWANDFVKGRIALAGDAAHLAPQFLGQGLNSGLRDAKALCWRLDFALKHPQSNWPKALQDYSNEQLGTTKTFVMAAVGLEKLFTVTDPVQARARDEMLKMAGRPPPNLERLGAPGMYVASSGQDEYPPADEPGSLFIQGWVEFEGKEGLFDVVVGTGWMLLGRGPDEAIAPLSPELVQKYFTILNGRSVTFGNQRCKDVTGRYSEWFKTNDAVAVLVRPDYYIFGVAKSADEIGGLVNRAVDHLS</sequence>
<accession>A0AAD4CN76</accession>
<dbReference type="GO" id="GO:0071949">
    <property type="term" value="F:FAD binding"/>
    <property type="evidence" value="ECO:0007669"/>
    <property type="project" value="InterPro"/>
</dbReference>
<dbReference type="Gene3D" id="3.50.50.60">
    <property type="entry name" value="FAD/NAD(P)-binding domain"/>
    <property type="match status" value="1"/>
</dbReference>
<dbReference type="AlphaFoldDB" id="A0AAD4CN76"/>
<protein>
    <recommendedName>
        <fullName evidence="4">FAD-binding domain-containing protein</fullName>
    </recommendedName>
</protein>
<dbReference type="Pfam" id="PF01494">
    <property type="entry name" value="FAD_binding_3"/>
    <property type="match status" value="1"/>
</dbReference>
<keyword evidence="1" id="KW-0285">Flavoprotein</keyword>
<dbReference type="PANTHER" id="PTHR43476">
    <property type="entry name" value="3-(3-HYDROXY-PHENYL)PROPIONATE/3-HYDROXYCINNAMIC ACID HYDROXYLASE"/>
    <property type="match status" value="1"/>
</dbReference>
<organism evidence="5 6">
    <name type="scientific">Aspergillus nanangensis</name>
    <dbReference type="NCBI Taxonomy" id="2582783"/>
    <lineage>
        <taxon>Eukaryota</taxon>
        <taxon>Fungi</taxon>
        <taxon>Dikarya</taxon>
        <taxon>Ascomycota</taxon>
        <taxon>Pezizomycotina</taxon>
        <taxon>Eurotiomycetes</taxon>
        <taxon>Eurotiomycetidae</taxon>
        <taxon>Eurotiales</taxon>
        <taxon>Aspergillaceae</taxon>
        <taxon>Aspergillus</taxon>
        <taxon>Aspergillus subgen. Circumdati</taxon>
    </lineage>
</organism>
<evidence type="ECO:0000259" key="4">
    <source>
        <dbReference type="Pfam" id="PF01494"/>
    </source>
</evidence>
<dbReference type="InterPro" id="IPR036188">
    <property type="entry name" value="FAD/NAD-bd_sf"/>
</dbReference>
<dbReference type="GO" id="GO:0019622">
    <property type="term" value="P:3-(3-hydroxy)phenylpropionate catabolic process"/>
    <property type="evidence" value="ECO:0007669"/>
    <property type="project" value="TreeGrafter"/>
</dbReference>
<dbReference type="Gene3D" id="3.30.9.10">
    <property type="entry name" value="D-Amino Acid Oxidase, subunit A, domain 2"/>
    <property type="match status" value="1"/>
</dbReference>
<evidence type="ECO:0000256" key="2">
    <source>
        <dbReference type="ARBA" id="ARBA00022827"/>
    </source>
</evidence>
<dbReference type="GO" id="GO:0008688">
    <property type="term" value="F:3-(3-hydroxyphenyl)propionate hydroxylase activity"/>
    <property type="evidence" value="ECO:0007669"/>
    <property type="project" value="TreeGrafter"/>
</dbReference>
<evidence type="ECO:0000313" key="6">
    <source>
        <dbReference type="Proteomes" id="UP001194746"/>
    </source>
</evidence>
<evidence type="ECO:0000256" key="3">
    <source>
        <dbReference type="ARBA" id="ARBA00023002"/>
    </source>
</evidence>
<dbReference type="SUPFAM" id="SSF51905">
    <property type="entry name" value="FAD/NAD(P)-binding domain"/>
    <property type="match status" value="1"/>
</dbReference>
<evidence type="ECO:0000256" key="1">
    <source>
        <dbReference type="ARBA" id="ARBA00022630"/>
    </source>
</evidence>
<evidence type="ECO:0000313" key="5">
    <source>
        <dbReference type="EMBL" id="KAF9889640.1"/>
    </source>
</evidence>
<dbReference type="PANTHER" id="PTHR43476:SF3">
    <property type="entry name" value="FAD-BINDING MONOOXYGENASE"/>
    <property type="match status" value="1"/>
</dbReference>
<dbReference type="InterPro" id="IPR050631">
    <property type="entry name" value="PheA/TfdB_FAD_monoxygenase"/>
</dbReference>
<dbReference type="Proteomes" id="UP001194746">
    <property type="component" value="Unassembled WGS sequence"/>
</dbReference>
<reference evidence="5" key="2">
    <citation type="submission" date="2020-02" db="EMBL/GenBank/DDBJ databases">
        <authorList>
            <person name="Gilchrist C.L.M."/>
            <person name="Chooi Y.-H."/>
        </authorList>
    </citation>
    <scope>NUCLEOTIDE SEQUENCE</scope>
    <source>
        <strain evidence="5">MST-FP2251</strain>
    </source>
</reference>
<dbReference type="PRINTS" id="PR00420">
    <property type="entry name" value="RNGMNOXGNASE"/>
</dbReference>
<keyword evidence="6" id="KW-1185">Reference proteome</keyword>
<name>A0AAD4CN76_ASPNN</name>
<proteinExistence type="predicted"/>
<dbReference type="Gene3D" id="3.40.30.120">
    <property type="match status" value="1"/>
</dbReference>
<keyword evidence="3" id="KW-0560">Oxidoreductase</keyword>
<dbReference type="InterPro" id="IPR002938">
    <property type="entry name" value="FAD-bd"/>
</dbReference>